<sequence length="226" mass="25653">MKTPFFKLLVITLTIALLSCKKENTFTDYKYADKPATINCEGVNSKLYKEALYTFEDDILNYYKKAKPNTSLVQSYSQLIRNAVYGRIKLEEIISAHTVAVFEALKKEDRLWDANSSTSHLNYNSIVIDCISKNIQDKSLNTTFNALVSTNSMSPKLFGAPLMSKFTRTSNDKYLATYIALDLYYAKLFDVDLSKINFDKKEPLADFDVTLPEAEAKTDPHAGHNH</sequence>
<dbReference type="EMBL" id="BAABJJ010000033">
    <property type="protein sequence ID" value="GAA4948275.1"/>
    <property type="molecule type" value="Genomic_DNA"/>
</dbReference>
<evidence type="ECO:0000313" key="2">
    <source>
        <dbReference type="Proteomes" id="UP001501302"/>
    </source>
</evidence>
<reference evidence="2" key="1">
    <citation type="journal article" date="2019" name="Int. J. Syst. Evol. Microbiol.">
        <title>The Global Catalogue of Microorganisms (GCM) 10K type strain sequencing project: providing services to taxonomists for standard genome sequencing and annotation.</title>
        <authorList>
            <consortium name="The Broad Institute Genomics Platform"/>
            <consortium name="The Broad Institute Genome Sequencing Center for Infectious Disease"/>
            <person name="Wu L."/>
            <person name="Ma J."/>
        </authorList>
    </citation>
    <scope>NUCLEOTIDE SEQUENCE [LARGE SCALE GENOMIC DNA]</scope>
    <source>
        <strain evidence="2">JCM 18285</strain>
    </source>
</reference>
<dbReference type="PROSITE" id="PS51257">
    <property type="entry name" value="PROKAR_LIPOPROTEIN"/>
    <property type="match status" value="1"/>
</dbReference>
<proteinExistence type="predicted"/>
<evidence type="ECO:0008006" key="3">
    <source>
        <dbReference type="Google" id="ProtNLM"/>
    </source>
</evidence>
<gene>
    <name evidence="1" type="ORF">GCM10023314_22000</name>
</gene>
<keyword evidence="2" id="KW-1185">Reference proteome</keyword>
<organism evidence="1 2">
    <name type="scientific">Algibacter agarivorans</name>
    <dbReference type="NCBI Taxonomy" id="1109741"/>
    <lineage>
        <taxon>Bacteria</taxon>
        <taxon>Pseudomonadati</taxon>
        <taxon>Bacteroidota</taxon>
        <taxon>Flavobacteriia</taxon>
        <taxon>Flavobacteriales</taxon>
        <taxon>Flavobacteriaceae</taxon>
        <taxon>Algibacter</taxon>
    </lineage>
</organism>
<dbReference type="RefSeq" id="WP_345192118.1">
    <property type="nucleotide sequence ID" value="NZ_BAABJJ010000033.1"/>
</dbReference>
<accession>A0ABP9GNA5</accession>
<comment type="caution">
    <text evidence="1">The sequence shown here is derived from an EMBL/GenBank/DDBJ whole genome shotgun (WGS) entry which is preliminary data.</text>
</comment>
<evidence type="ECO:0000313" key="1">
    <source>
        <dbReference type="EMBL" id="GAA4948275.1"/>
    </source>
</evidence>
<protein>
    <recommendedName>
        <fullName evidence="3">DUF4919 domain-containing protein</fullName>
    </recommendedName>
</protein>
<dbReference type="Proteomes" id="UP001501302">
    <property type="component" value="Unassembled WGS sequence"/>
</dbReference>
<name>A0ABP9GNA5_9FLAO</name>